<proteinExistence type="predicted"/>
<keyword evidence="1" id="KW-0812">Transmembrane</keyword>
<name>A0A8S0YY98_ARCPL</name>
<evidence type="ECO:0000313" key="2">
    <source>
        <dbReference type="EMBL" id="CAB3224785.1"/>
    </source>
</evidence>
<keyword evidence="1" id="KW-0472">Membrane</keyword>
<protein>
    <submittedName>
        <fullName evidence="2">Uncharacterized protein</fullName>
    </submittedName>
</protein>
<dbReference type="OrthoDB" id="5419315at2759"/>
<accession>A0A8S0YY98</accession>
<gene>
    <name evidence="2" type="ORF">APLA_LOCUS2021</name>
</gene>
<reference evidence="2 3" key="1">
    <citation type="submission" date="2020-04" db="EMBL/GenBank/DDBJ databases">
        <authorList>
            <person name="Wallbank WR R."/>
            <person name="Pardo Diaz C."/>
            <person name="Kozak K."/>
            <person name="Martin S."/>
            <person name="Jiggins C."/>
            <person name="Moest M."/>
            <person name="Warren A I."/>
            <person name="Byers J.R.P. K."/>
            <person name="Montejo-Kovacevich G."/>
            <person name="Yen C E."/>
        </authorList>
    </citation>
    <scope>NUCLEOTIDE SEQUENCE [LARGE SCALE GENOMIC DNA]</scope>
</reference>
<comment type="caution">
    <text evidence="2">The sequence shown here is derived from an EMBL/GenBank/DDBJ whole genome shotgun (WGS) entry which is preliminary data.</text>
</comment>
<dbReference type="AlphaFoldDB" id="A0A8S0YY98"/>
<feature type="transmembrane region" description="Helical" evidence="1">
    <location>
        <begin position="89"/>
        <end position="108"/>
    </location>
</feature>
<organism evidence="2 3">
    <name type="scientific">Arctia plantaginis</name>
    <name type="common">Wood tiger moth</name>
    <name type="synonym">Phalaena plantaginis</name>
    <dbReference type="NCBI Taxonomy" id="874455"/>
    <lineage>
        <taxon>Eukaryota</taxon>
        <taxon>Metazoa</taxon>
        <taxon>Ecdysozoa</taxon>
        <taxon>Arthropoda</taxon>
        <taxon>Hexapoda</taxon>
        <taxon>Insecta</taxon>
        <taxon>Pterygota</taxon>
        <taxon>Neoptera</taxon>
        <taxon>Endopterygota</taxon>
        <taxon>Lepidoptera</taxon>
        <taxon>Glossata</taxon>
        <taxon>Ditrysia</taxon>
        <taxon>Noctuoidea</taxon>
        <taxon>Erebidae</taxon>
        <taxon>Arctiinae</taxon>
        <taxon>Arctia</taxon>
    </lineage>
</organism>
<evidence type="ECO:0000256" key="1">
    <source>
        <dbReference type="SAM" id="Phobius"/>
    </source>
</evidence>
<dbReference type="EMBL" id="CADEBD010000175">
    <property type="protein sequence ID" value="CAB3224785.1"/>
    <property type="molecule type" value="Genomic_DNA"/>
</dbReference>
<dbReference type="Proteomes" id="UP000494256">
    <property type="component" value="Unassembled WGS sequence"/>
</dbReference>
<keyword evidence="1" id="KW-1133">Transmembrane helix</keyword>
<sequence>MPRNVLKPHWFINHRLQPILQSTMKRWTPYSKVFTAILLMVVILESTAATMGFTQEVTVPMEYQVIVITIQIPVHQTVSIPMGRSGVGIVSHAISMCILLVMGIKLTVLDSRDIQAMGSRRGIFMR</sequence>
<evidence type="ECO:0000313" key="3">
    <source>
        <dbReference type="Proteomes" id="UP000494256"/>
    </source>
</evidence>